<keyword evidence="2" id="KW-1185">Reference proteome</keyword>
<dbReference type="RefSeq" id="WP_386757818.1">
    <property type="nucleotide sequence ID" value="NZ_JBHRXK010000001.1"/>
</dbReference>
<dbReference type="Proteomes" id="UP001595740">
    <property type="component" value="Unassembled WGS sequence"/>
</dbReference>
<organism evidence="1 2">
    <name type="scientific">Lysobacter cavernae</name>
    <dbReference type="NCBI Taxonomy" id="1685901"/>
    <lineage>
        <taxon>Bacteria</taxon>
        <taxon>Pseudomonadati</taxon>
        <taxon>Pseudomonadota</taxon>
        <taxon>Gammaproteobacteria</taxon>
        <taxon>Lysobacterales</taxon>
        <taxon>Lysobacteraceae</taxon>
        <taxon>Lysobacter</taxon>
    </lineage>
</organism>
<proteinExistence type="predicted"/>
<evidence type="ECO:0000313" key="1">
    <source>
        <dbReference type="EMBL" id="MFC3550217.1"/>
    </source>
</evidence>
<name>A0ABV7RN95_9GAMM</name>
<dbReference type="EMBL" id="JBHRXK010000001">
    <property type="protein sequence ID" value="MFC3550217.1"/>
    <property type="molecule type" value="Genomic_DNA"/>
</dbReference>
<gene>
    <name evidence="1" type="ORF">ACFOLC_04240</name>
</gene>
<evidence type="ECO:0000313" key="2">
    <source>
        <dbReference type="Proteomes" id="UP001595740"/>
    </source>
</evidence>
<sequence length="119" mass="13218">MGRAPARLTLRDSRTDNDDMTYTADQLQQELARFGATLGQVARRAGRGLDHDFERRLDAHRRTLSDMLGPDGTPIVMDTITAAKSALTAATPFHELRAMERAQDTLGRVVRQRVTRLAG</sequence>
<reference evidence="2" key="1">
    <citation type="journal article" date="2019" name="Int. J. Syst. Evol. Microbiol.">
        <title>The Global Catalogue of Microorganisms (GCM) 10K type strain sequencing project: providing services to taxonomists for standard genome sequencing and annotation.</title>
        <authorList>
            <consortium name="The Broad Institute Genomics Platform"/>
            <consortium name="The Broad Institute Genome Sequencing Center for Infectious Disease"/>
            <person name="Wu L."/>
            <person name="Ma J."/>
        </authorList>
    </citation>
    <scope>NUCLEOTIDE SEQUENCE [LARGE SCALE GENOMIC DNA]</scope>
    <source>
        <strain evidence="2">KCTC 42875</strain>
    </source>
</reference>
<comment type="caution">
    <text evidence="1">The sequence shown here is derived from an EMBL/GenBank/DDBJ whole genome shotgun (WGS) entry which is preliminary data.</text>
</comment>
<protein>
    <submittedName>
        <fullName evidence="1">Uncharacterized protein</fullName>
    </submittedName>
</protein>
<accession>A0ABV7RN95</accession>